<dbReference type="Gene3D" id="3.40.630.10">
    <property type="entry name" value="Zn peptidases"/>
    <property type="match status" value="1"/>
</dbReference>
<evidence type="ECO:0008006" key="9">
    <source>
        <dbReference type="Google" id="ProtNLM"/>
    </source>
</evidence>
<keyword evidence="3" id="KW-0472">Membrane</keyword>
<dbReference type="InterPro" id="IPR036757">
    <property type="entry name" value="TFR-like_dimer_dom_sf"/>
</dbReference>
<evidence type="ECO:0000313" key="8">
    <source>
        <dbReference type="Proteomes" id="UP000578531"/>
    </source>
</evidence>
<sequence length="803" mass="88766">MSNNRTPNEQTPLITTLVVAPSRPRYSHSAIRRFCTIALGTTLIVVIILFLVPARYLPGNNTESEWSPRHHSPYLPWYSPYDNQGFSYKELTEVLLKTPKPEKAREWQQYYTAGPHLAGKNLSQAEWTRDRWVEFGVESGVVDYDVYINYPLGHRLALLEKAGAGERNVAVAEKDEGGSVGKRKDREQKRGYKIKFECSMEEDVLPEDPTSGLDNRVPTFHGYSASGNVTAPYVYVNFGTYKDFEELQQANVTLEGNIAVAKYGGIFRGLKVKRAQELGMVGVVLYTDPQEDGEITEENGYKTYPNGPARNPSSVQRGSSQFLSIAPGDPTTPGYPSKPGVPRQDPHHAIPAIPSVPISYKDALPILRALNGHGPRAEDFNKFWQGGGLGYKGVEYNIGPSPSNLVLNLVNEQEYVTTPLWNVIGIINGTLQDEVIVLGNHRDAWIAGGAGDPNSGSAAMNEVVRSFGVALSKGWKPLRTIVFASWDGEEYGLIGSTEWVEEYIPWLSKAAIAYLNVDVAVRGSRFSAAAAPLLNKALYEATSLVQSPNQTIPGQTVRDLWDGHIRTMGSGSDFTAFQDFAGIPSVDIGFGAGPGDAVYHYHSNYDSFAWMDKFTDPDWTYHVAMTKVWALYAAALVETPVIAFNATDYAVGLDTYLHSVKNLTTSSSHGSVRSLPSFTLLENAISRLHNAATTFDARAAALTSKISEGVPWWRWWLKAQLYAEVKRVNEGYKYLERNFLYEKGLDGRSWFKHVVFAPGVWTGYAGATFPGLVECVDNGDRDGVERWSRIIEGNINAATKSLK</sequence>
<dbReference type="SUPFAM" id="SSF52025">
    <property type="entry name" value="PA domain"/>
    <property type="match status" value="1"/>
</dbReference>
<dbReference type="Gene3D" id="1.20.930.40">
    <property type="entry name" value="Transferrin receptor-like, dimerisation domain"/>
    <property type="match status" value="1"/>
</dbReference>
<dbReference type="Pfam" id="PF04253">
    <property type="entry name" value="TFR_dimer"/>
    <property type="match status" value="1"/>
</dbReference>
<dbReference type="SUPFAM" id="SSF47672">
    <property type="entry name" value="Transferrin receptor-like dimerisation domain"/>
    <property type="match status" value="1"/>
</dbReference>
<dbReference type="InterPro" id="IPR046450">
    <property type="entry name" value="PA_dom_sf"/>
</dbReference>
<feature type="transmembrane region" description="Helical" evidence="3">
    <location>
        <begin position="34"/>
        <end position="54"/>
    </location>
</feature>
<dbReference type="InterPro" id="IPR039373">
    <property type="entry name" value="Peptidase_M28B"/>
</dbReference>
<dbReference type="OrthoDB" id="5841748at2759"/>
<proteinExistence type="inferred from homology"/>
<name>A0A8H6L6K1_9LECA</name>
<evidence type="ECO:0000256" key="2">
    <source>
        <dbReference type="SAM" id="MobiDB-lite"/>
    </source>
</evidence>
<feature type="domain" description="Transferrin receptor-like dimerisation" evidence="5">
    <location>
        <begin position="677"/>
        <end position="803"/>
    </location>
</feature>
<dbReference type="CDD" id="cd08022">
    <property type="entry name" value="M28_PSMA_like"/>
    <property type="match status" value="1"/>
</dbReference>
<keyword evidence="3" id="KW-1133">Transmembrane helix</keyword>
<accession>A0A8H6L6K1</accession>
<reference evidence="7 8" key="1">
    <citation type="journal article" date="2020" name="Genomics">
        <title>Complete, high-quality genomes from long-read metagenomic sequencing of two wolf lichen thalli reveals enigmatic genome architecture.</title>
        <authorList>
            <person name="McKenzie S.K."/>
            <person name="Walston R.F."/>
            <person name="Allen J.L."/>
        </authorList>
    </citation>
    <scope>NUCLEOTIDE SEQUENCE [LARGE SCALE GENOMIC DNA]</scope>
    <source>
        <strain evidence="7">WasteWater2</strain>
    </source>
</reference>
<evidence type="ECO:0000256" key="3">
    <source>
        <dbReference type="SAM" id="Phobius"/>
    </source>
</evidence>
<dbReference type="Gene3D" id="3.50.30.30">
    <property type="match status" value="1"/>
</dbReference>
<gene>
    <name evidence="7" type="ORF">HO173_004253</name>
</gene>
<dbReference type="PANTHER" id="PTHR10404:SF46">
    <property type="entry name" value="VACUOLAR PROTEIN SORTING-ASSOCIATED PROTEIN 70"/>
    <property type="match status" value="1"/>
</dbReference>
<dbReference type="InterPro" id="IPR007365">
    <property type="entry name" value="TFR-like_dimer_dom"/>
</dbReference>
<evidence type="ECO:0000313" key="7">
    <source>
        <dbReference type="EMBL" id="KAF6237363.1"/>
    </source>
</evidence>
<dbReference type="RefSeq" id="XP_037166687.1">
    <property type="nucleotide sequence ID" value="XM_037306177.1"/>
</dbReference>
<evidence type="ECO:0000256" key="1">
    <source>
        <dbReference type="ARBA" id="ARBA00005634"/>
    </source>
</evidence>
<organism evidence="7 8">
    <name type="scientific">Letharia columbiana</name>
    <dbReference type="NCBI Taxonomy" id="112416"/>
    <lineage>
        <taxon>Eukaryota</taxon>
        <taxon>Fungi</taxon>
        <taxon>Dikarya</taxon>
        <taxon>Ascomycota</taxon>
        <taxon>Pezizomycotina</taxon>
        <taxon>Lecanoromycetes</taxon>
        <taxon>OSLEUM clade</taxon>
        <taxon>Lecanoromycetidae</taxon>
        <taxon>Lecanorales</taxon>
        <taxon>Lecanorineae</taxon>
        <taxon>Parmeliaceae</taxon>
        <taxon>Letharia</taxon>
    </lineage>
</organism>
<feature type="region of interest" description="Disordered" evidence="2">
    <location>
        <begin position="294"/>
        <end position="346"/>
    </location>
</feature>
<dbReference type="EMBL" id="JACCJC010000014">
    <property type="protein sequence ID" value="KAF6237363.1"/>
    <property type="molecule type" value="Genomic_DNA"/>
</dbReference>
<feature type="domain" description="PA" evidence="4">
    <location>
        <begin position="229"/>
        <end position="307"/>
    </location>
</feature>
<dbReference type="Pfam" id="PF02225">
    <property type="entry name" value="PA"/>
    <property type="match status" value="1"/>
</dbReference>
<dbReference type="CDD" id="cd02121">
    <property type="entry name" value="PA_GCPII_like"/>
    <property type="match status" value="1"/>
</dbReference>
<feature type="compositionally biased region" description="Polar residues" evidence="2">
    <location>
        <begin position="311"/>
        <end position="323"/>
    </location>
</feature>
<keyword evidence="8" id="KW-1185">Reference proteome</keyword>
<dbReference type="PANTHER" id="PTHR10404">
    <property type="entry name" value="N-ACETYLATED-ALPHA-LINKED ACIDIC DIPEPTIDASE"/>
    <property type="match status" value="1"/>
</dbReference>
<dbReference type="InterPro" id="IPR007484">
    <property type="entry name" value="Peptidase_M28"/>
</dbReference>
<dbReference type="InterPro" id="IPR003137">
    <property type="entry name" value="PA_domain"/>
</dbReference>
<keyword evidence="3" id="KW-0812">Transmembrane</keyword>
<dbReference type="GeneID" id="59285918"/>
<dbReference type="AlphaFoldDB" id="A0A8H6L6K1"/>
<dbReference type="Pfam" id="PF04389">
    <property type="entry name" value="Peptidase_M28"/>
    <property type="match status" value="1"/>
</dbReference>
<dbReference type="Proteomes" id="UP000578531">
    <property type="component" value="Unassembled WGS sequence"/>
</dbReference>
<dbReference type="FunFam" id="3.50.30.30:FF:000008">
    <property type="entry name" value="Glutamate carboxypeptidase 2"/>
    <property type="match status" value="1"/>
</dbReference>
<protein>
    <recommendedName>
        <fullName evidence="9">Glutamate carboxypeptidase</fullName>
    </recommendedName>
</protein>
<dbReference type="GO" id="GO:0004180">
    <property type="term" value="F:carboxypeptidase activity"/>
    <property type="evidence" value="ECO:0007669"/>
    <property type="project" value="TreeGrafter"/>
</dbReference>
<evidence type="ECO:0000259" key="4">
    <source>
        <dbReference type="Pfam" id="PF02225"/>
    </source>
</evidence>
<comment type="caution">
    <text evidence="7">The sequence shown here is derived from an EMBL/GenBank/DDBJ whole genome shotgun (WGS) entry which is preliminary data.</text>
</comment>
<evidence type="ECO:0000259" key="5">
    <source>
        <dbReference type="Pfam" id="PF04253"/>
    </source>
</evidence>
<dbReference type="SUPFAM" id="SSF53187">
    <property type="entry name" value="Zn-dependent exopeptidases"/>
    <property type="match status" value="1"/>
</dbReference>
<comment type="similarity">
    <text evidence="1">Belongs to the peptidase M28 family. M28B subfamily.</text>
</comment>
<evidence type="ECO:0000259" key="6">
    <source>
        <dbReference type="Pfam" id="PF04389"/>
    </source>
</evidence>
<dbReference type="FunFam" id="3.40.630.10:FF:000101">
    <property type="entry name" value="N-acetylated alpha-linked acidic dipeptidase like 1"/>
    <property type="match status" value="1"/>
</dbReference>
<feature type="domain" description="Peptidase M28" evidence="6">
    <location>
        <begin position="422"/>
        <end position="613"/>
    </location>
</feature>